<keyword evidence="3" id="KW-0233">DNA recombination</keyword>
<dbReference type="Pfam" id="PF00589">
    <property type="entry name" value="Phage_integrase"/>
    <property type="match status" value="1"/>
</dbReference>
<dbReference type="InterPro" id="IPR011010">
    <property type="entry name" value="DNA_brk_join_enz"/>
</dbReference>
<gene>
    <name evidence="5" type="ORF">ACFQ47_06745</name>
</gene>
<evidence type="ECO:0000256" key="3">
    <source>
        <dbReference type="ARBA" id="ARBA00023172"/>
    </source>
</evidence>
<dbReference type="Proteomes" id="UP001597192">
    <property type="component" value="Unassembled WGS sequence"/>
</dbReference>
<dbReference type="RefSeq" id="WP_125698085.1">
    <property type="nucleotide sequence ID" value="NZ_JBHTOG010000035.1"/>
</dbReference>
<protein>
    <submittedName>
        <fullName evidence="5">Tyrosine-type recombinase/integrase</fullName>
    </submittedName>
</protein>
<proteinExistence type="inferred from homology"/>
<dbReference type="InterPro" id="IPR010998">
    <property type="entry name" value="Integrase_recombinase_N"/>
</dbReference>
<sequence>MASFMKRGKSILTQVAFTKKGKTYRLSKSFSNKQDAQIWAHTLEMKKAGGVDLVDRQTPMMDYYDYWLEFAKKGELKETSYLSYHRIGKTFRKLFEEVRLCDVTDTYLQTMLDEYGKTHAQKTVGDMIRPLRSMLKYAFAHGLLVNDISSLIKAHGKVSEKRNVPLSITDMKTLKKYCFEHAAEDEFCVMVLVALLTGLRRGECLGLRPEALYDEQGDCGIHVNQQRSPWVKNDTTLKTKKAYRTVSLPRKLYDLLKQVKPKADGYIFETYGFRVALRLEPLLKEAKVSHTTFHGLRDTFASFLFSQDIDLAYVSEHLGHASLSITQDYYISLMPEKKHAQNGRAMDLLSEL</sequence>
<dbReference type="InterPro" id="IPR002104">
    <property type="entry name" value="Integrase_catalytic"/>
</dbReference>
<dbReference type="SUPFAM" id="SSF56349">
    <property type="entry name" value="DNA breaking-rejoining enzymes"/>
    <property type="match status" value="1"/>
</dbReference>
<keyword evidence="2" id="KW-0238">DNA-binding</keyword>
<evidence type="ECO:0000256" key="1">
    <source>
        <dbReference type="ARBA" id="ARBA00008857"/>
    </source>
</evidence>
<evidence type="ECO:0000313" key="6">
    <source>
        <dbReference type="Proteomes" id="UP001597192"/>
    </source>
</evidence>
<comment type="similarity">
    <text evidence="1">Belongs to the 'phage' integrase family.</text>
</comment>
<reference evidence="6" key="1">
    <citation type="journal article" date="2019" name="Int. J. Syst. Evol. Microbiol.">
        <title>The Global Catalogue of Microorganisms (GCM) 10K type strain sequencing project: providing services to taxonomists for standard genome sequencing and annotation.</title>
        <authorList>
            <consortium name="The Broad Institute Genomics Platform"/>
            <consortium name="The Broad Institute Genome Sequencing Center for Infectious Disease"/>
            <person name="Wu L."/>
            <person name="Ma J."/>
        </authorList>
    </citation>
    <scope>NUCLEOTIDE SEQUENCE [LARGE SCALE GENOMIC DNA]</scope>
    <source>
        <strain evidence="6">CCM 8947</strain>
    </source>
</reference>
<name>A0ABW4CS10_9LACO</name>
<evidence type="ECO:0000256" key="2">
    <source>
        <dbReference type="ARBA" id="ARBA00023125"/>
    </source>
</evidence>
<dbReference type="PANTHER" id="PTHR30349:SF64">
    <property type="entry name" value="PROPHAGE INTEGRASE INTD-RELATED"/>
    <property type="match status" value="1"/>
</dbReference>
<dbReference type="CDD" id="cd01189">
    <property type="entry name" value="INT_ICEBs1_C_like"/>
    <property type="match status" value="1"/>
</dbReference>
<dbReference type="PROSITE" id="PS51898">
    <property type="entry name" value="TYR_RECOMBINASE"/>
    <property type="match status" value="1"/>
</dbReference>
<evidence type="ECO:0000259" key="4">
    <source>
        <dbReference type="PROSITE" id="PS51898"/>
    </source>
</evidence>
<dbReference type="Gene3D" id="1.10.150.130">
    <property type="match status" value="1"/>
</dbReference>
<dbReference type="PANTHER" id="PTHR30349">
    <property type="entry name" value="PHAGE INTEGRASE-RELATED"/>
    <property type="match status" value="1"/>
</dbReference>
<feature type="domain" description="Tyr recombinase" evidence="4">
    <location>
        <begin position="161"/>
        <end position="343"/>
    </location>
</feature>
<evidence type="ECO:0000313" key="5">
    <source>
        <dbReference type="EMBL" id="MFD1432380.1"/>
    </source>
</evidence>
<dbReference type="EMBL" id="JBHTOG010000035">
    <property type="protein sequence ID" value="MFD1432380.1"/>
    <property type="molecule type" value="Genomic_DNA"/>
</dbReference>
<dbReference type="InterPro" id="IPR050090">
    <property type="entry name" value="Tyrosine_recombinase_XerCD"/>
</dbReference>
<dbReference type="Gene3D" id="1.10.443.10">
    <property type="entry name" value="Intergrase catalytic core"/>
    <property type="match status" value="1"/>
</dbReference>
<comment type="caution">
    <text evidence="5">The sequence shown here is derived from an EMBL/GenBank/DDBJ whole genome shotgun (WGS) entry which is preliminary data.</text>
</comment>
<keyword evidence="6" id="KW-1185">Reference proteome</keyword>
<organism evidence="5 6">
    <name type="scientific">Lacticaseibacillus yichunensis</name>
    <dbReference type="NCBI Taxonomy" id="2486015"/>
    <lineage>
        <taxon>Bacteria</taxon>
        <taxon>Bacillati</taxon>
        <taxon>Bacillota</taxon>
        <taxon>Bacilli</taxon>
        <taxon>Lactobacillales</taxon>
        <taxon>Lactobacillaceae</taxon>
        <taxon>Lacticaseibacillus</taxon>
    </lineage>
</organism>
<dbReference type="InterPro" id="IPR013762">
    <property type="entry name" value="Integrase-like_cat_sf"/>
</dbReference>
<accession>A0ABW4CS10</accession>